<evidence type="ECO:0000256" key="3">
    <source>
        <dbReference type="ARBA" id="ARBA00022692"/>
    </source>
</evidence>
<dbReference type="PANTHER" id="PTHR23063:SF52">
    <property type="entry name" value="LYSOPHOSPHATIDYLCHOLINE ACYLTRANSFERASE"/>
    <property type="match status" value="1"/>
</dbReference>
<dbReference type="GO" id="GO:0006629">
    <property type="term" value="P:lipid metabolic process"/>
    <property type="evidence" value="ECO:0007669"/>
    <property type="project" value="UniProtKB-KW"/>
</dbReference>
<evidence type="ECO:0000313" key="10">
    <source>
        <dbReference type="EMBL" id="ADD69719.1"/>
    </source>
</evidence>
<evidence type="ECO:0000256" key="8">
    <source>
        <dbReference type="SAM" id="Phobius"/>
    </source>
</evidence>
<dbReference type="GO" id="GO:0016020">
    <property type="term" value="C:membrane"/>
    <property type="evidence" value="ECO:0007669"/>
    <property type="project" value="UniProtKB-SubCell"/>
</dbReference>
<reference evidence="10 11" key="1">
    <citation type="journal article" date="2010" name="Stand. Genomic Sci.">
        <title>Complete genome sequence of Denitrovibrio acetiphilus type strain (N2460).</title>
        <authorList>
            <person name="Kiss H."/>
            <person name="Lang E."/>
            <person name="Lapidus A."/>
            <person name="Copeland A."/>
            <person name="Nolan M."/>
            <person name="Glavina Del Rio T."/>
            <person name="Chen F."/>
            <person name="Lucas S."/>
            <person name="Tice H."/>
            <person name="Cheng J.F."/>
            <person name="Han C."/>
            <person name="Goodwin L."/>
            <person name="Pitluck S."/>
            <person name="Liolios K."/>
            <person name="Pati A."/>
            <person name="Ivanova N."/>
            <person name="Mavromatis K."/>
            <person name="Chen A."/>
            <person name="Palaniappan K."/>
            <person name="Land M."/>
            <person name="Hauser L."/>
            <person name="Chang Y.J."/>
            <person name="Jeffries C.D."/>
            <person name="Detter J.C."/>
            <person name="Brettin T."/>
            <person name="Spring S."/>
            <person name="Rohde M."/>
            <person name="Goker M."/>
            <person name="Woyke T."/>
            <person name="Bristow J."/>
            <person name="Eisen J.A."/>
            <person name="Markowitz V."/>
            <person name="Hugenholtz P."/>
            <person name="Kyrpides N.C."/>
            <person name="Klenk H.P."/>
        </authorList>
    </citation>
    <scope>NUCLEOTIDE SEQUENCE [LARGE SCALE GENOMIC DNA]</scope>
    <source>
        <strain evidence="11">DSM 12809 / NBRC 114555 / N2460</strain>
    </source>
</reference>
<keyword evidence="7 10" id="KW-0012">Acyltransferase</keyword>
<keyword evidence="4 8" id="KW-1133">Transmembrane helix</keyword>
<dbReference type="SUPFAM" id="SSF69593">
    <property type="entry name" value="Glycerol-3-phosphate (1)-acyltransferase"/>
    <property type="match status" value="1"/>
</dbReference>
<name>D4H715_DENA2</name>
<comment type="subcellular location">
    <subcellularLocation>
        <location evidence="1">Membrane</location>
    </subcellularLocation>
</comment>
<dbReference type="FunCoup" id="D4H715">
    <property type="interactions" value="292"/>
</dbReference>
<dbReference type="Proteomes" id="UP000002012">
    <property type="component" value="Chromosome"/>
</dbReference>
<feature type="transmembrane region" description="Helical" evidence="8">
    <location>
        <begin position="7"/>
        <end position="28"/>
    </location>
</feature>
<keyword evidence="2 10" id="KW-0808">Transferase</keyword>
<dbReference type="CDD" id="cd07989">
    <property type="entry name" value="LPLAT_AGPAT-like"/>
    <property type="match status" value="1"/>
</dbReference>
<keyword evidence="11" id="KW-1185">Reference proteome</keyword>
<keyword evidence="3 8" id="KW-0812">Transmembrane</keyword>
<accession>D4H715</accession>
<dbReference type="SMART" id="SM00563">
    <property type="entry name" value="PlsC"/>
    <property type="match status" value="1"/>
</dbReference>
<evidence type="ECO:0000313" key="11">
    <source>
        <dbReference type="Proteomes" id="UP000002012"/>
    </source>
</evidence>
<sequence precursor="true">MLRFIKLTSTVFLFMVFIAGALILRFYAVSDVNKRRVGAWFVTKMSRLGLKVFGINITSLGDEFLEPAGRIIISNHMSYLDIIIYASIRPSVFVSSVEIQQTPFLGFLAKLGGTFFVERRNPKLVKLEVGNMAELVKEGFNVVLFPEGTSTDGSQILPFRSSLLAAASAAKVDVVPACIRYDEIDSFPFSSENCDKVCWYGDMSFAPHLWNFLKVTEVKTKITFFAPMDSSKSDRKQITQVAHQLISQEYFSAA</sequence>
<gene>
    <name evidence="10" type="ordered locus">Dacet_2969</name>
</gene>
<evidence type="ECO:0000256" key="1">
    <source>
        <dbReference type="ARBA" id="ARBA00004370"/>
    </source>
</evidence>
<dbReference type="PANTHER" id="PTHR23063">
    <property type="entry name" value="PHOSPHOLIPID ACYLTRANSFERASE"/>
    <property type="match status" value="1"/>
</dbReference>
<dbReference type="Pfam" id="PF01553">
    <property type="entry name" value="Acyltransferase"/>
    <property type="match status" value="1"/>
</dbReference>
<dbReference type="HOGENOM" id="CLU_027938_0_1_0"/>
<protein>
    <submittedName>
        <fullName evidence="10">Phospholipid/glycerol acyltransferase</fullName>
    </submittedName>
</protein>
<keyword evidence="5" id="KW-0443">Lipid metabolism</keyword>
<dbReference type="GO" id="GO:0016746">
    <property type="term" value="F:acyltransferase activity"/>
    <property type="evidence" value="ECO:0007669"/>
    <property type="project" value="UniProtKB-KW"/>
</dbReference>
<dbReference type="EMBL" id="CP001968">
    <property type="protein sequence ID" value="ADD69719.1"/>
    <property type="molecule type" value="Genomic_DNA"/>
</dbReference>
<dbReference type="InParanoid" id="D4H715"/>
<feature type="domain" description="Phospholipid/glycerol acyltransferase" evidence="9">
    <location>
        <begin position="70"/>
        <end position="182"/>
    </location>
</feature>
<dbReference type="InterPro" id="IPR002123">
    <property type="entry name" value="Plipid/glycerol_acylTrfase"/>
</dbReference>
<organism evidence="10 11">
    <name type="scientific">Denitrovibrio acetiphilus (strain DSM 12809 / NBRC 114555 / N2460)</name>
    <dbReference type="NCBI Taxonomy" id="522772"/>
    <lineage>
        <taxon>Bacteria</taxon>
        <taxon>Pseudomonadati</taxon>
        <taxon>Deferribacterota</taxon>
        <taxon>Deferribacteres</taxon>
        <taxon>Deferribacterales</taxon>
        <taxon>Geovibrionaceae</taxon>
        <taxon>Denitrovibrio</taxon>
    </lineage>
</organism>
<dbReference type="PaxDb" id="522772-Dacet_2969"/>
<evidence type="ECO:0000256" key="5">
    <source>
        <dbReference type="ARBA" id="ARBA00023098"/>
    </source>
</evidence>
<evidence type="ECO:0000256" key="6">
    <source>
        <dbReference type="ARBA" id="ARBA00023136"/>
    </source>
</evidence>
<dbReference type="eggNOG" id="COG0204">
    <property type="taxonomic scope" value="Bacteria"/>
</dbReference>
<evidence type="ECO:0000256" key="7">
    <source>
        <dbReference type="ARBA" id="ARBA00023315"/>
    </source>
</evidence>
<evidence type="ECO:0000256" key="4">
    <source>
        <dbReference type="ARBA" id="ARBA00022989"/>
    </source>
</evidence>
<dbReference type="AlphaFoldDB" id="D4H715"/>
<dbReference type="KEGG" id="dap:Dacet_2969"/>
<keyword evidence="6 8" id="KW-0472">Membrane</keyword>
<evidence type="ECO:0000259" key="9">
    <source>
        <dbReference type="SMART" id="SM00563"/>
    </source>
</evidence>
<evidence type="ECO:0000256" key="2">
    <source>
        <dbReference type="ARBA" id="ARBA00022679"/>
    </source>
</evidence>
<dbReference type="STRING" id="522772.Dacet_2969"/>
<proteinExistence type="predicted"/>